<organism evidence="2 3">
    <name type="scientific">Achromobacter spanius</name>
    <dbReference type="NCBI Taxonomy" id="217203"/>
    <lineage>
        <taxon>Bacteria</taxon>
        <taxon>Pseudomonadati</taxon>
        <taxon>Pseudomonadota</taxon>
        <taxon>Betaproteobacteria</taxon>
        <taxon>Burkholderiales</taxon>
        <taxon>Alcaligenaceae</taxon>
        <taxon>Achromobacter</taxon>
    </lineage>
</organism>
<feature type="signal peptide" evidence="1">
    <location>
        <begin position="1"/>
        <end position="31"/>
    </location>
</feature>
<reference evidence="2 3" key="1">
    <citation type="submission" date="2015-07" db="EMBL/GenBank/DDBJ databases">
        <title>Draft genome of Achromobacter spanius.</title>
        <authorList>
            <person name="Wang X."/>
        </authorList>
    </citation>
    <scope>NUCLEOTIDE SEQUENCE [LARGE SCALE GENOMIC DNA]</scope>
    <source>
        <strain evidence="2 3">CGMCC9173</strain>
    </source>
</reference>
<gene>
    <name evidence="2" type="ORF">AFM18_17515</name>
</gene>
<sequence>MCFATFLTRPNLWIALAAILWASLAPSLAHALSLSPDGHHFHRISVEYCVSEGEASGTLTLEVPHNDSHNDLDSPHGSKADDAHGDHHCPLCRNPHADVSILPTAVPVVPAPVGRAITYPPLFFLAENSLHAWSAVQPRAPPAN</sequence>
<evidence type="ECO:0008006" key="4">
    <source>
        <dbReference type="Google" id="ProtNLM"/>
    </source>
</evidence>
<dbReference type="InterPro" id="IPR021333">
    <property type="entry name" value="DUF2946"/>
</dbReference>
<feature type="chain" id="PRO_5043957737" description="DUF2946 domain-containing protein" evidence="1">
    <location>
        <begin position="32"/>
        <end position="144"/>
    </location>
</feature>
<keyword evidence="1" id="KW-0732">Signal</keyword>
<protein>
    <recommendedName>
        <fullName evidence="4">DUF2946 domain-containing protein</fullName>
    </recommendedName>
</protein>
<comment type="caution">
    <text evidence="2">The sequence shown here is derived from an EMBL/GenBank/DDBJ whole genome shotgun (WGS) entry which is preliminary data.</text>
</comment>
<dbReference type="EMBL" id="LGVG01000023">
    <property type="protein sequence ID" value="KNE26338.1"/>
    <property type="molecule type" value="Genomic_DNA"/>
</dbReference>
<dbReference type="AlphaFoldDB" id="A0AAW3I0Q5"/>
<evidence type="ECO:0000313" key="2">
    <source>
        <dbReference type="EMBL" id="KNE26338.1"/>
    </source>
</evidence>
<evidence type="ECO:0000256" key="1">
    <source>
        <dbReference type="SAM" id="SignalP"/>
    </source>
</evidence>
<dbReference type="Proteomes" id="UP000037511">
    <property type="component" value="Unassembled WGS sequence"/>
</dbReference>
<proteinExistence type="predicted"/>
<evidence type="ECO:0000313" key="3">
    <source>
        <dbReference type="Proteomes" id="UP000037511"/>
    </source>
</evidence>
<accession>A0AAW3I0Q5</accession>
<dbReference type="Pfam" id="PF11162">
    <property type="entry name" value="DUF2946"/>
    <property type="match status" value="1"/>
</dbReference>
<dbReference type="RefSeq" id="WP_050448196.1">
    <property type="nucleotide sequence ID" value="NZ_CP034689.1"/>
</dbReference>
<name>A0AAW3I0Q5_9BURK</name>